<evidence type="ECO:0000259" key="2">
    <source>
        <dbReference type="PROSITE" id="PS50174"/>
    </source>
</evidence>
<dbReference type="InterPro" id="IPR000467">
    <property type="entry name" value="G_patch_dom"/>
</dbReference>
<keyword evidence="4" id="KW-1185">Reference proteome</keyword>
<feature type="compositionally biased region" description="Low complexity" evidence="1">
    <location>
        <begin position="87"/>
        <end position="112"/>
    </location>
</feature>
<dbReference type="EMBL" id="BSDZ01000013">
    <property type="protein sequence ID" value="GLI62436.1"/>
    <property type="molecule type" value="Genomic_DNA"/>
</dbReference>
<dbReference type="PANTHER" id="PTHR47423:SF2">
    <property type="entry name" value="PROTEIN SQS1"/>
    <property type="match status" value="1"/>
</dbReference>
<name>A0ABQ5RZJ5_9CHLO</name>
<feature type="compositionally biased region" description="Gly residues" evidence="1">
    <location>
        <begin position="57"/>
        <end position="68"/>
    </location>
</feature>
<comment type="caution">
    <text evidence="3">The sequence shown here is derived from an EMBL/GenBank/DDBJ whole genome shotgun (WGS) entry which is preliminary data.</text>
</comment>
<organism evidence="3 4">
    <name type="scientific">Volvox africanus</name>
    <dbReference type="NCBI Taxonomy" id="51714"/>
    <lineage>
        <taxon>Eukaryota</taxon>
        <taxon>Viridiplantae</taxon>
        <taxon>Chlorophyta</taxon>
        <taxon>core chlorophytes</taxon>
        <taxon>Chlorophyceae</taxon>
        <taxon>CS clade</taxon>
        <taxon>Chlamydomonadales</taxon>
        <taxon>Volvocaceae</taxon>
        <taxon>Volvox</taxon>
    </lineage>
</organism>
<feature type="domain" description="G-patch" evidence="2">
    <location>
        <begin position="186"/>
        <end position="231"/>
    </location>
</feature>
<dbReference type="Proteomes" id="UP001165090">
    <property type="component" value="Unassembled WGS sequence"/>
</dbReference>
<dbReference type="PANTHER" id="PTHR47423">
    <property type="entry name" value="G-PATCH DOMAIN CONTAINING PROTEIN"/>
    <property type="match status" value="1"/>
</dbReference>
<feature type="compositionally biased region" description="Low complexity" evidence="1">
    <location>
        <begin position="141"/>
        <end position="153"/>
    </location>
</feature>
<evidence type="ECO:0000313" key="4">
    <source>
        <dbReference type="Proteomes" id="UP001165090"/>
    </source>
</evidence>
<reference evidence="3 4" key="1">
    <citation type="journal article" date="2023" name="IScience">
        <title>Expanded male sex-determining region conserved during the evolution of homothallism in the green alga Volvox.</title>
        <authorList>
            <person name="Yamamoto K."/>
            <person name="Matsuzaki R."/>
            <person name="Mahakham W."/>
            <person name="Heman W."/>
            <person name="Sekimoto H."/>
            <person name="Kawachi M."/>
            <person name="Minakuchi Y."/>
            <person name="Toyoda A."/>
            <person name="Nozaki H."/>
        </authorList>
    </citation>
    <scope>NUCLEOTIDE SEQUENCE [LARGE SCALE GENOMIC DNA]</scope>
    <source>
        <strain evidence="3 4">NIES-4468</strain>
    </source>
</reference>
<dbReference type="SMART" id="SM00443">
    <property type="entry name" value="G_patch"/>
    <property type="match status" value="1"/>
</dbReference>
<gene>
    <name evidence="3" type="ORF">VaNZ11_005056</name>
</gene>
<sequence length="231" mass="24242">DDDEKAGADEVGADAGLAARQSYKEHTETVAAAPLPDKDTGDGDWLTDRRRRRKGAPPGGRAAGGRGGGGRRGRKGSFTGEGEGEGEAAASGRAAAAALPPLLEPTLSTAPSVAGSVMNRTAQQAKAAEKRNGKKARRQLRQQQQQHQLLQPLLPDPEPLQPDRSPDLGIAPASLSYEYASFERYGTGIGSRLMAKMGWTQGEGLGRARQGRAEPLRSFLRPKALGLGAEG</sequence>
<feature type="non-terminal residue" evidence="3">
    <location>
        <position position="1"/>
    </location>
</feature>
<accession>A0ABQ5RZJ5</accession>
<proteinExistence type="predicted"/>
<feature type="region of interest" description="Disordered" evidence="1">
    <location>
        <begin position="1"/>
        <end position="171"/>
    </location>
</feature>
<dbReference type="PROSITE" id="PS50174">
    <property type="entry name" value="G_PATCH"/>
    <property type="match status" value="1"/>
</dbReference>
<protein>
    <recommendedName>
        <fullName evidence="2">G-patch domain-containing protein</fullName>
    </recommendedName>
</protein>
<evidence type="ECO:0000313" key="3">
    <source>
        <dbReference type="EMBL" id="GLI62436.1"/>
    </source>
</evidence>
<evidence type="ECO:0000256" key="1">
    <source>
        <dbReference type="SAM" id="MobiDB-lite"/>
    </source>
</evidence>
<dbReference type="Pfam" id="PF01585">
    <property type="entry name" value="G-patch"/>
    <property type="match status" value="1"/>
</dbReference>